<evidence type="ECO:0000313" key="6">
    <source>
        <dbReference type="Proteomes" id="UP000249417"/>
    </source>
</evidence>
<keyword evidence="2 5" id="KW-0808">Transferase</keyword>
<dbReference type="GO" id="GO:0061542">
    <property type="term" value="F:3-demethylubiquinol 3-O-methyltransferase activity"/>
    <property type="evidence" value="ECO:0007669"/>
    <property type="project" value="InterPro"/>
</dbReference>
<dbReference type="AlphaFoldDB" id="A0A2W5PGV6"/>
<dbReference type="GO" id="GO:0010420">
    <property type="term" value="F:polyprenyldihydroxybenzoate methyltransferase activity"/>
    <property type="evidence" value="ECO:0007669"/>
    <property type="project" value="InterPro"/>
</dbReference>
<evidence type="ECO:0000256" key="3">
    <source>
        <dbReference type="ARBA" id="ARBA00022688"/>
    </source>
</evidence>
<dbReference type="EMBL" id="QFQB01000130">
    <property type="protein sequence ID" value="PZQ43787.1"/>
    <property type="molecule type" value="Genomic_DNA"/>
</dbReference>
<dbReference type="SUPFAM" id="SSF53335">
    <property type="entry name" value="S-adenosyl-L-methionine-dependent methyltransferases"/>
    <property type="match status" value="1"/>
</dbReference>
<comment type="caution">
    <text evidence="5">The sequence shown here is derived from an EMBL/GenBank/DDBJ whole genome shotgun (WGS) entry which is preliminary data.</text>
</comment>
<dbReference type="PANTHER" id="PTHR43464">
    <property type="entry name" value="METHYLTRANSFERASE"/>
    <property type="match status" value="1"/>
</dbReference>
<keyword evidence="1 5" id="KW-0489">Methyltransferase</keyword>
<proteinExistence type="inferred from homology"/>
<evidence type="ECO:0000313" key="5">
    <source>
        <dbReference type="EMBL" id="PZQ43787.1"/>
    </source>
</evidence>
<dbReference type="Proteomes" id="UP000249417">
    <property type="component" value="Unassembled WGS sequence"/>
</dbReference>
<keyword evidence="3" id="KW-0831">Ubiquinone biosynthesis</keyword>
<organism evidence="5 6">
    <name type="scientific">Micavibrio aeruginosavorus</name>
    <dbReference type="NCBI Taxonomy" id="349221"/>
    <lineage>
        <taxon>Bacteria</taxon>
        <taxon>Pseudomonadati</taxon>
        <taxon>Bdellovibrionota</taxon>
        <taxon>Bdellovibrionia</taxon>
        <taxon>Bdellovibrionales</taxon>
        <taxon>Pseudobdellovibrionaceae</taxon>
        <taxon>Micavibrio</taxon>
    </lineage>
</organism>
<name>A0A2W5PGV6_9BACT</name>
<accession>A0A2W5PGV6</accession>
<dbReference type="PANTHER" id="PTHR43464:SF19">
    <property type="entry name" value="UBIQUINONE BIOSYNTHESIS O-METHYLTRANSFERASE, MITOCHONDRIAL"/>
    <property type="match status" value="1"/>
</dbReference>
<dbReference type="Pfam" id="PF13489">
    <property type="entry name" value="Methyltransf_23"/>
    <property type="match status" value="1"/>
</dbReference>
<dbReference type="UniPathway" id="UPA00232"/>
<protein>
    <submittedName>
        <fullName evidence="5">Bifunctional 3-demethylubiquinol 3-O-methyltransferase/2-polyprenyl-6-hydroxyphenol methylase</fullName>
    </submittedName>
</protein>
<reference evidence="5 6" key="1">
    <citation type="submission" date="2017-08" db="EMBL/GenBank/DDBJ databases">
        <title>Infants hospitalized years apart are colonized by the same room-sourced microbial strains.</title>
        <authorList>
            <person name="Brooks B."/>
            <person name="Olm M.R."/>
            <person name="Firek B.A."/>
            <person name="Baker R."/>
            <person name="Thomas B.C."/>
            <person name="Morowitz M.J."/>
            <person name="Banfield J.F."/>
        </authorList>
    </citation>
    <scope>NUCLEOTIDE SEQUENCE [LARGE SCALE GENOMIC DNA]</scope>
    <source>
        <strain evidence="5">S2_005_002_R2_29</strain>
    </source>
</reference>
<sequence length="243" mass="26671">MHTVDAKEIENFAKDSAHWWDENGPFRPLHRLNPVRLHYIKEQVCARYGRNFMGLKPFKGLSVLDTGCGGGLVCEPMARLGADVTGIDADANAIAVAAAHAKQSGLQIDYRATSTDGLIASKKKFDVVLALEIVEHVADVDQFVTHCASLCKPNGLIVFSTLNRTPKSFALGKIAAEYVLGWVPKGTHDWKKFLKPSELSRAVRSAGADIQNIEGMVFDPLILEFKRSTSDIDVNYFLSAVKV</sequence>
<dbReference type="InterPro" id="IPR010233">
    <property type="entry name" value="UbiG_MeTrfase"/>
</dbReference>
<keyword evidence="4" id="KW-0949">S-adenosyl-L-methionine</keyword>
<dbReference type="GO" id="GO:0032259">
    <property type="term" value="P:methylation"/>
    <property type="evidence" value="ECO:0007669"/>
    <property type="project" value="UniProtKB-KW"/>
</dbReference>
<dbReference type="HAMAP" id="MF_00472">
    <property type="entry name" value="UbiG"/>
    <property type="match status" value="1"/>
</dbReference>
<dbReference type="NCBIfam" id="TIGR01983">
    <property type="entry name" value="UbiG"/>
    <property type="match status" value="1"/>
</dbReference>
<dbReference type="Gene3D" id="3.40.50.150">
    <property type="entry name" value="Vaccinia Virus protein VP39"/>
    <property type="match status" value="1"/>
</dbReference>
<evidence type="ECO:0000256" key="4">
    <source>
        <dbReference type="ARBA" id="ARBA00022691"/>
    </source>
</evidence>
<dbReference type="InterPro" id="IPR029063">
    <property type="entry name" value="SAM-dependent_MTases_sf"/>
</dbReference>
<gene>
    <name evidence="5" type="ORF">DI551_11460</name>
</gene>
<dbReference type="CDD" id="cd02440">
    <property type="entry name" value="AdoMet_MTases"/>
    <property type="match status" value="1"/>
</dbReference>
<evidence type="ECO:0000256" key="2">
    <source>
        <dbReference type="ARBA" id="ARBA00022679"/>
    </source>
</evidence>
<evidence type="ECO:0000256" key="1">
    <source>
        <dbReference type="ARBA" id="ARBA00022603"/>
    </source>
</evidence>